<dbReference type="Gene3D" id="2.60.40.200">
    <property type="entry name" value="Superoxide dismutase, copper/zinc binding domain"/>
    <property type="match status" value="1"/>
</dbReference>
<accession>A0A6G0XM28</accession>
<comment type="caution">
    <text evidence="1">The sequence shown here is derived from an EMBL/GenBank/DDBJ whole genome shotgun (WGS) entry which is preliminary data.</text>
</comment>
<evidence type="ECO:0000313" key="2">
    <source>
        <dbReference type="Proteomes" id="UP000481153"/>
    </source>
</evidence>
<organism evidence="1 2">
    <name type="scientific">Aphanomyces euteiches</name>
    <dbReference type="NCBI Taxonomy" id="100861"/>
    <lineage>
        <taxon>Eukaryota</taxon>
        <taxon>Sar</taxon>
        <taxon>Stramenopiles</taxon>
        <taxon>Oomycota</taxon>
        <taxon>Saprolegniomycetes</taxon>
        <taxon>Saprolegniales</taxon>
        <taxon>Verrucalvaceae</taxon>
        <taxon>Aphanomyces</taxon>
    </lineage>
</organism>
<dbReference type="EMBL" id="VJMJ01000037">
    <property type="protein sequence ID" value="KAF0741343.1"/>
    <property type="molecule type" value="Genomic_DNA"/>
</dbReference>
<gene>
    <name evidence="1" type="ORF">Ae201684_003454</name>
</gene>
<dbReference type="VEuPathDB" id="FungiDB:AeMF1_016724"/>
<proteinExistence type="predicted"/>
<dbReference type="InterPro" id="IPR036423">
    <property type="entry name" value="SOD-like_Cu/Zn_dom_sf"/>
</dbReference>
<evidence type="ECO:0000313" key="1">
    <source>
        <dbReference type="EMBL" id="KAF0741343.1"/>
    </source>
</evidence>
<reference evidence="1 2" key="1">
    <citation type="submission" date="2019-07" db="EMBL/GenBank/DDBJ databases">
        <title>Genomics analysis of Aphanomyces spp. identifies a new class of oomycete effector associated with host adaptation.</title>
        <authorList>
            <person name="Gaulin E."/>
        </authorList>
    </citation>
    <scope>NUCLEOTIDE SEQUENCE [LARGE SCALE GENOMIC DNA]</scope>
    <source>
        <strain evidence="1 2">ATCC 201684</strain>
    </source>
</reference>
<sequence>MMLSKFEFTCARHIETWISKHSGFENGSLALRHGKNGWKEILATTSNISNESTLYLMGASLPDRPCQRLMNTKLLFSIMSSTLAIATYKKFPHPCLTTSTYVFDPATSGGVTGEIRVDFLHQVEYAGARITVDLDVKNANWSALTKADGNCSGPVTTFKWHIHTKWDNNKVSSGFLEDCSLAKTGNHYDPEFACGPNSEHVNENACASIKPKYNCTPTTYKINPKSCEKGDLSGKLGAMTNNCGKISGTWFDPHYPAPTEAQPGWNFILHAVCGGNSPRFVCAKAAIYNN</sequence>
<dbReference type="GO" id="GO:0006801">
    <property type="term" value="P:superoxide metabolic process"/>
    <property type="evidence" value="ECO:0007669"/>
    <property type="project" value="InterPro"/>
</dbReference>
<dbReference type="GO" id="GO:0046872">
    <property type="term" value="F:metal ion binding"/>
    <property type="evidence" value="ECO:0007669"/>
    <property type="project" value="InterPro"/>
</dbReference>
<protein>
    <submittedName>
        <fullName evidence="1">Uncharacterized protein</fullName>
    </submittedName>
</protein>
<dbReference type="AlphaFoldDB" id="A0A6G0XM28"/>
<keyword evidence="2" id="KW-1185">Reference proteome</keyword>
<dbReference type="Proteomes" id="UP000481153">
    <property type="component" value="Unassembled WGS sequence"/>
</dbReference>
<name>A0A6G0XM28_9STRA</name>